<proteinExistence type="predicted"/>
<accession>A0ABS6HX38</accession>
<sequence length="136" mass="15488">MVDVLKRFYAAETAYLRSDEKDFSIVAPTLHPDCVVLHPQSLPYAGRWEGHEGVERWLRAFGDTWSTLEVTNPTFYPSGSDTVFVRCHVHAVARGSGVEIDWPMLQMITFKDGLIVEIEPFMWDTAATLEKLRPDC</sequence>
<dbReference type="SUPFAM" id="SSF54427">
    <property type="entry name" value="NTF2-like"/>
    <property type="match status" value="1"/>
</dbReference>
<dbReference type="Pfam" id="PF12680">
    <property type="entry name" value="SnoaL_2"/>
    <property type="match status" value="1"/>
</dbReference>
<dbReference type="PANTHER" id="PTHR41252">
    <property type="entry name" value="BLR2505 PROTEIN"/>
    <property type="match status" value="1"/>
</dbReference>
<name>A0ABS6HX38_MYCGD</name>
<dbReference type="PANTHER" id="PTHR41252:SF1">
    <property type="entry name" value="BLR2505 PROTEIN"/>
    <property type="match status" value="1"/>
</dbReference>
<dbReference type="EMBL" id="JAHBOM010000036">
    <property type="protein sequence ID" value="MBU8827130.1"/>
    <property type="molecule type" value="Genomic_DNA"/>
</dbReference>
<dbReference type="InterPro" id="IPR037401">
    <property type="entry name" value="SnoaL-like"/>
</dbReference>
<reference evidence="2 3" key="1">
    <citation type="submission" date="2021-05" db="EMBL/GenBank/DDBJ databases">
        <title>Draft Genome Sequences of Clinical Respiratory Isolates of Mycobacterium goodii Recovered in Ireland.</title>
        <authorList>
            <person name="Flanagan P.R."/>
            <person name="Mok S."/>
            <person name="Roycroft E."/>
            <person name="Rogers T.R."/>
            <person name="Fitzgibbon M."/>
        </authorList>
    </citation>
    <scope>NUCLEOTIDE SEQUENCE [LARGE SCALE GENOMIC DNA]</scope>
    <source>
        <strain evidence="2 3">14IE55</strain>
    </source>
</reference>
<dbReference type="RefSeq" id="WP_214387957.1">
    <property type="nucleotide sequence ID" value="NZ_JAHBOK010000016.1"/>
</dbReference>
<evidence type="ECO:0000313" key="2">
    <source>
        <dbReference type="EMBL" id="MBU8827130.1"/>
    </source>
</evidence>
<protein>
    <submittedName>
        <fullName evidence="2">Nuclear transport factor 2 family protein</fullName>
    </submittedName>
</protein>
<gene>
    <name evidence="2" type="ORF">KL859_30180</name>
</gene>
<dbReference type="Proteomes" id="UP000696413">
    <property type="component" value="Unassembled WGS sequence"/>
</dbReference>
<comment type="caution">
    <text evidence="2">The sequence shown here is derived from an EMBL/GenBank/DDBJ whole genome shotgun (WGS) entry which is preliminary data.</text>
</comment>
<evidence type="ECO:0000259" key="1">
    <source>
        <dbReference type="Pfam" id="PF12680"/>
    </source>
</evidence>
<keyword evidence="3" id="KW-1185">Reference proteome</keyword>
<dbReference type="Gene3D" id="3.10.450.50">
    <property type="match status" value="1"/>
</dbReference>
<evidence type="ECO:0000313" key="3">
    <source>
        <dbReference type="Proteomes" id="UP000696413"/>
    </source>
</evidence>
<dbReference type="InterPro" id="IPR032710">
    <property type="entry name" value="NTF2-like_dom_sf"/>
</dbReference>
<organism evidence="2 3">
    <name type="scientific">Mycolicibacterium goodii</name>
    <name type="common">Mycobacterium goodii</name>
    <dbReference type="NCBI Taxonomy" id="134601"/>
    <lineage>
        <taxon>Bacteria</taxon>
        <taxon>Bacillati</taxon>
        <taxon>Actinomycetota</taxon>
        <taxon>Actinomycetes</taxon>
        <taxon>Mycobacteriales</taxon>
        <taxon>Mycobacteriaceae</taxon>
        <taxon>Mycolicibacterium</taxon>
    </lineage>
</organism>
<feature type="domain" description="SnoaL-like" evidence="1">
    <location>
        <begin position="19"/>
        <end position="118"/>
    </location>
</feature>